<organism evidence="2 3">
    <name type="scientific">Hymenobacter arizonensis</name>
    <name type="common">Siccationidurans arizonensis</name>
    <dbReference type="NCBI Taxonomy" id="1227077"/>
    <lineage>
        <taxon>Bacteria</taxon>
        <taxon>Pseudomonadati</taxon>
        <taxon>Bacteroidota</taxon>
        <taxon>Cytophagia</taxon>
        <taxon>Cytophagales</taxon>
        <taxon>Hymenobacteraceae</taxon>
        <taxon>Hymenobacter</taxon>
    </lineage>
</organism>
<feature type="signal peptide" evidence="1">
    <location>
        <begin position="1"/>
        <end position="21"/>
    </location>
</feature>
<dbReference type="RefSeq" id="WP_092668169.1">
    <property type="nucleotide sequence ID" value="NZ_FOXS01000001.1"/>
</dbReference>
<evidence type="ECO:0000313" key="3">
    <source>
        <dbReference type="Proteomes" id="UP000199029"/>
    </source>
</evidence>
<evidence type="ECO:0000313" key="2">
    <source>
        <dbReference type="EMBL" id="SFP75492.1"/>
    </source>
</evidence>
<accession>A0A1I5SXG8</accession>
<protein>
    <submittedName>
        <fullName evidence="2">Uncharacterized protein</fullName>
    </submittedName>
</protein>
<proteinExistence type="predicted"/>
<dbReference type="PROSITE" id="PS51257">
    <property type="entry name" value="PROKAR_LIPOPROTEIN"/>
    <property type="match status" value="1"/>
</dbReference>
<reference evidence="3" key="1">
    <citation type="submission" date="2016-10" db="EMBL/GenBank/DDBJ databases">
        <authorList>
            <person name="Varghese N."/>
            <person name="Submissions S."/>
        </authorList>
    </citation>
    <scope>NUCLEOTIDE SEQUENCE [LARGE SCALE GENOMIC DNA]</scope>
    <source>
        <strain evidence="3">OR362-8,ATCC BAA-1266,JCM 13504</strain>
    </source>
</reference>
<dbReference type="OrthoDB" id="1436925at2"/>
<gene>
    <name evidence="2" type="ORF">SAMN04515668_0233</name>
</gene>
<sequence length="148" mass="15814">MKFPLKTALRPLLVALAPALAACPSPAPPQQLAPDKAAEKAVMARHDSLMAKMDQLYSLKGKITAARSPAAGPYLRGLAAADEAMMDWMHQYRAPDTTANRATRLAYFQQQHEVLAGVSRQFKATIDSATLFISQLPGTAPAAPATSK</sequence>
<dbReference type="STRING" id="1227077.SAMN04515668_0233"/>
<keyword evidence="1" id="KW-0732">Signal</keyword>
<dbReference type="AlphaFoldDB" id="A0A1I5SXG8"/>
<dbReference type="Proteomes" id="UP000199029">
    <property type="component" value="Unassembled WGS sequence"/>
</dbReference>
<keyword evidence="3" id="KW-1185">Reference proteome</keyword>
<name>A0A1I5SXG8_HYMAR</name>
<feature type="chain" id="PRO_5011756897" evidence="1">
    <location>
        <begin position="22"/>
        <end position="148"/>
    </location>
</feature>
<dbReference type="EMBL" id="FOXS01000001">
    <property type="protein sequence ID" value="SFP75492.1"/>
    <property type="molecule type" value="Genomic_DNA"/>
</dbReference>
<evidence type="ECO:0000256" key="1">
    <source>
        <dbReference type="SAM" id="SignalP"/>
    </source>
</evidence>